<dbReference type="AlphaFoldDB" id="A0A9D1GWJ8"/>
<gene>
    <name evidence="2" type="ORF">IAA98_05925</name>
</gene>
<dbReference type="Proteomes" id="UP000886842">
    <property type="component" value="Unassembled WGS sequence"/>
</dbReference>
<dbReference type="InterPro" id="IPR036689">
    <property type="entry name" value="ESAT-6-like_sf"/>
</dbReference>
<comment type="caution">
    <text evidence="2">The sequence shown here is derived from an EMBL/GenBank/DDBJ whole genome shotgun (WGS) entry which is preliminary data.</text>
</comment>
<organism evidence="2 3">
    <name type="scientific">Candidatus Avipropionibacterium avicola</name>
    <dbReference type="NCBI Taxonomy" id="2840701"/>
    <lineage>
        <taxon>Bacteria</taxon>
        <taxon>Bacillati</taxon>
        <taxon>Actinomycetota</taxon>
        <taxon>Actinomycetes</taxon>
        <taxon>Propionibacteriales</taxon>
        <taxon>Propionibacteriaceae</taxon>
        <taxon>Propionibacteriaceae incertae sedis</taxon>
        <taxon>Candidatus Avipropionibacterium</taxon>
    </lineage>
</organism>
<evidence type="ECO:0000313" key="3">
    <source>
        <dbReference type="Proteomes" id="UP000886842"/>
    </source>
</evidence>
<dbReference type="SUPFAM" id="SSF140453">
    <property type="entry name" value="EsxAB dimer-like"/>
    <property type="match status" value="1"/>
</dbReference>
<feature type="region of interest" description="Disordered" evidence="1">
    <location>
        <begin position="273"/>
        <end position="350"/>
    </location>
</feature>
<dbReference type="EMBL" id="DVLP01000180">
    <property type="protein sequence ID" value="HIT75101.1"/>
    <property type="molecule type" value="Genomic_DNA"/>
</dbReference>
<accession>A0A9D1GWJ8</accession>
<dbReference type="Gene3D" id="1.10.287.1060">
    <property type="entry name" value="ESAT-6-like"/>
    <property type="match status" value="1"/>
</dbReference>
<reference evidence="2" key="2">
    <citation type="journal article" date="2021" name="PeerJ">
        <title>Extensive microbial diversity within the chicken gut microbiome revealed by metagenomics and culture.</title>
        <authorList>
            <person name="Gilroy R."/>
            <person name="Ravi A."/>
            <person name="Getino M."/>
            <person name="Pursley I."/>
            <person name="Horton D.L."/>
            <person name="Alikhan N.F."/>
            <person name="Baker D."/>
            <person name="Gharbi K."/>
            <person name="Hall N."/>
            <person name="Watson M."/>
            <person name="Adriaenssens E.M."/>
            <person name="Foster-Nyarko E."/>
            <person name="Jarju S."/>
            <person name="Secka A."/>
            <person name="Antonio M."/>
            <person name="Oren A."/>
            <person name="Chaudhuri R.R."/>
            <person name="La Ragione R."/>
            <person name="Hildebrand F."/>
            <person name="Pallen M.J."/>
        </authorList>
    </citation>
    <scope>NUCLEOTIDE SEQUENCE</scope>
    <source>
        <strain evidence="2">ChiGjej1B1-24693</strain>
    </source>
</reference>
<name>A0A9D1GWJ8_9ACTN</name>
<reference evidence="2" key="1">
    <citation type="submission" date="2020-10" db="EMBL/GenBank/DDBJ databases">
        <authorList>
            <person name="Gilroy R."/>
        </authorList>
    </citation>
    <scope>NUCLEOTIDE SEQUENCE</scope>
    <source>
        <strain evidence="2">ChiGjej1B1-24693</strain>
    </source>
</reference>
<feature type="compositionally biased region" description="Polar residues" evidence="1">
    <location>
        <begin position="299"/>
        <end position="308"/>
    </location>
</feature>
<feature type="compositionally biased region" description="Basic and acidic residues" evidence="1">
    <location>
        <begin position="316"/>
        <end position="327"/>
    </location>
</feature>
<evidence type="ECO:0000313" key="2">
    <source>
        <dbReference type="EMBL" id="HIT75101.1"/>
    </source>
</evidence>
<protein>
    <submittedName>
        <fullName evidence="2">Uncharacterized protein</fullName>
    </submittedName>
</protein>
<sequence>MSSDVMPTPSLGGADIKIPVYSSLANAANSWSDGKFSIGDVTAAPDIALSILNTALDPLGAILKSAVEYLMDLLLEVVKPLGEAVDFLLGNPDAIYEHAGKWQTIAESIADQGNQHAQTVTATPTWQSPAAEAYRQTQRTLNDSFQAATGAASAMGKWVSAVGSGVAIFRDLMWGMLVDFVTEIIKSAILALAAAIPSAGTSIGAFTGWLGVRSSMIAGKFAKKLSKLMKWCAKVARKLGFSGRAFDRAAESLSRLAQRFGQNAARRIARGDTTYYSRPGGGAEGPAAPNQLPVDPQLPGSSRPTWNEHNGGVQDVIDKYENAKKYGQEPVDNYYNEGTGREGTPSVQDI</sequence>
<evidence type="ECO:0000256" key="1">
    <source>
        <dbReference type="SAM" id="MobiDB-lite"/>
    </source>
</evidence>
<proteinExistence type="predicted"/>